<dbReference type="RefSeq" id="XP_014145041.1">
    <property type="nucleotide sequence ID" value="XM_014289566.1"/>
</dbReference>
<evidence type="ECO:0000313" key="1">
    <source>
        <dbReference type="EMBL" id="KNC71139.1"/>
    </source>
</evidence>
<keyword evidence="2" id="KW-1185">Reference proteome</keyword>
<organism evidence="1 2">
    <name type="scientific">Sphaeroforma arctica JP610</name>
    <dbReference type="NCBI Taxonomy" id="667725"/>
    <lineage>
        <taxon>Eukaryota</taxon>
        <taxon>Ichthyosporea</taxon>
        <taxon>Ichthyophonida</taxon>
        <taxon>Sphaeroforma</taxon>
    </lineage>
</organism>
<gene>
    <name evidence="1" type="ORF">SARC_16327</name>
</gene>
<proteinExistence type="predicted"/>
<accession>A0A0L0F3G2</accession>
<name>A0A0L0F3G2_9EUKA</name>
<sequence length="64" mass="7304">MRNYHEYATNTKLGSLTFDLRKGKTRYGMTSRSMAVNGIDVVLDSVDDAVVWEGRVTLQSDRYD</sequence>
<feature type="non-terminal residue" evidence="1">
    <location>
        <position position="64"/>
    </location>
</feature>
<reference evidence="1 2" key="1">
    <citation type="submission" date="2011-02" db="EMBL/GenBank/DDBJ databases">
        <title>The Genome Sequence of Sphaeroforma arctica JP610.</title>
        <authorList>
            <consortium name="The Broad Institute Genome Sequencing Platform"/>
            <person name="Russ C."/>
            <person name="Cuomo C."/>
            <person name="Young S.K."/>
            <person name="Zeng Q."/>
            <person name="Gargeya S."/>
            <person name="Alvarado L."/>
            <person name="Berlin A."/>
            <person name="Chapman S.B."/>
            <person name="Chen Z."/>
            <person name="Freedman E."/>
            <person name="Gellesch M."/>
            <person name="Goldberg J."/>
            <person name="Griggs A."/>
            <person name="Gujja S."/>
            <person name="Heilman E."/>
            <person name="Heiman D."/>
            <person name="Howarth C."/>
            <person name="Mehta T."/>
            <person name="Neiman D."/>
            <person name="Pearson M."/>
            <person name="Roberts A."/>
            <person name="Saif S."/>
            <person name="Shea T."/>
            <person name="Shenoy N."/>
            <person name="Sisk P."/>
            <person name="Stolte C."/>
            <person name="Sykes S."/>
            <person name="White J."/>
            <person name="Yandava C."/>
            <person name="Burger G."/>
            <person name="Gray M.W."/>
            <person name="Holland P.W.H."/>
            <person name="King N."/>
            <person name="Lang F.B.F."/>
            <person name="Roger A.J."/>
            <person name="Ruiz-Trillo I."/>
            <person name="Haas B."/>
            <person name="Nusbaum C."/>
            <person name="Birren B."/>
        </authorList>
    </citation>
    <scope>NUCLEOTIDE SEQUENCE [LARGE SCALE GENOMIC DNA]</scope>
    <source>
        <strain evidence="1 2">JP610</strain>
    </source>
</reference>
<protein>
    <submittedName>
        <fullName evidence="1">Uncharacterized protein</fullName>
    </submittedName>
</protein>
<dbReference type="AlphaFoldDB" id="A0A0L0F3G2"/>
<dbReference type="EMBL" id="KQ249418">
    <property type="protein sequence ID" value="KNC71139.1"/>
    <property type="molecule type" value="Genomic_DNA"/>
</dbReference>
<evidence type="ECO:0000313" key="2">
    <source>
        <dbReference type="Proteomes" id="UP000054560"/>
    </source>
</evidence>
<dbReference type="Proteomes" id="UP000054560">
    <property type="component" value="Unassembled WGS sequence"/>
</dbReference>
<dbReference type="GeneID" id="25916831"/>